<sequence length="789" mass="83915">MALSPSQPEPSPATPRLRFTQTVPGSTEAEPTPLSIPPPPSSSAGSIASLEDDPFAPPIPASNHSMAAAFAGPGVAAASTAVSPPQTCAHTVVISGGSGFNDLVCATPQATFVMPISDDGGSSSEIIRVLGGPSIGDIRSRLVRLIPTSHQQYGLLPTDPRPPPSNDAIHALLAYRLPPQGSIRLIKEEWLAILEGRHRLWKGIEPERRECIRGFLVHFESEILRRAHRNFNFRGGSIGNFFLAAAQKFFRSVSSAIFLFSAITLTSTYRGSRVIPAINTNHTATIAASLLNGEVLVGQCEISHPSKPRTRAVSQHQQQRGQPHFLGSAVRQDTIRDASAAAADAAAALASLHLQSMTSPSPSTAAAAAAVEHEPMSRNTSSQGGQHSADYTFPGTPSSAIFDPFSEEDCELRSRYSSGPASARFFGHSPAQYASPSSPASMSVDSPNPATAAPARPLLRGMYNTHDLRTTSTTSIVGNAGDGLDPEERSDDEEEEGEKRKGKGKGKVGGRRRRRRQQQLQPSGSAGGDEVGYSEGEIETVTEESTIGAHDDDDLEDDEDEEDGDDYEGDQGDDQFREAVGNILFAKDQSGETANQPLPAPIERIFYVNAYRSEIFPRPSSDYLSVLGTARTLLYSCGSLWTSIIPCLALRNVATAIARSPKLTHKILLLNTTHDRESDGMDALGFVGAMVDTLNRCDVPPTSSSGAQGGKRGRGPSSYGPRDFITHIIYFPTGSIKIERAAIEAMGIVCVPVPGSEGVHKPRFTEAIVRQALIDCGASPSATIPNAAS</sequence>
<protein>
    <submittedName>
        <fullName evidence="3">Uncharacterized protein</fullName>
    </submittedName>
</protein>
<dbReference type="InterPro" id="IPR002882">
    <property type="entry name" value="CofD"/>
</dbReference>
<dbReference type="AlphaFoldDB" id="A0A177UXD3"/>
<dbReference type="PANTHER" id="PTHR31240:SF0">
    <property type="entry name" value="MATERNAL EFFECT EMBRYO ARREST 18"/>
    <property type="match status" value="1"/>
</dbReference>
<dbReference type="Proteomes" id="UP000836402">
    <property type="component" value="Unassembled WGS sequence"/>
</dbReference>
<feature type="compositionally biased region" description="Acidic residues" evidence="1">
    <location>
        <begin position="551"/>
        <end position="573"/>
    </location>
</feature>
<feature type="region of interest" description="Disordered" evidence="1">
    <location>
        <begin position="430"/>
        <end position="455"/>
    </location>
</feature>
<evidence type="ECO:0000313" key="3">
    <source>
        <dbReference type="EMBL" id="KAE8263525.1"/>
    </source>
</evidence>
<dbReference type="EMBL" id="LWDD02000135">
    <property type="protein sequence ID" value="KAE8263525.1"/>
    <property type="molecule type" value="Genomic_DNA"/>
</dbReference>
<reference evidence="3" key="2">
    <citation type="journal article" date="2019" name="IMA Fungus">
        <title>Genome sequencing and comparison of five Tilletia species to identify candidate genes for the detection of regulated species infecting wheat.</title>
        <authorList>
            <person name="Nguyen H.D.T."/>
            <person name="Sultana T."/>
            <person name="Kesanakurti P."/>
            <person name="Hambleton S."/>
        </authorList>
    </citation>
    <scope>NUCLEOTIDE SEQUENCE</scope>
    <source>
        <strain evidence="3">DAOMC 238032</strain>
    </source>
</reference>
<reference evidence="3" key="1">
    <citation type="submission" date="2016-04" db="EMBL/GenBank/DDBJ databases">
        <authorList>
            <person name="Nguyen H.D."/>
            <person name="Kesanakurti P."/>
            <person name="Cullis J."/>
            <person name="Levesque C.A."/>
            <person name="Hambleton S."/>
        </authorList>
    </citation>
    <scope>NUCLEOTIDE SEQUENCE</scope>
    <source>
        <strain evidence="3">DAOMC 238032</strain>
    </source>
</reference>
<dbReference type="Pfam" id="PF01933">
    <property type="entry name" value="CofD"/>
    <property type="match status" value="2"/>
</dbReference>
<keyword evidence="5" id="KW-1185">Reference proteome</keyword>
<feature type="compositionally biased region" description="Basic residues" evidence="1">
    <location>
        <begin position="500"/>
        <end position="517"/>
    </location>
</feature>
<evidence type="ECO:0000313" key="4">
    <source>
        <dbReference type="Proteomes" id="UP000077671"/>
    </source>
</evidence>
<feature type="region of interest" description="Disordered" evidence="1">
    <location>
        <begin position="468"/>
        <end position="574"/>
    </location>
</feature>
<dbReference type="Gene3D" id="3.40.50.10680">
    <property type="entry name" value="CofD-like domains"/>
    <property type="match status" value="2"/>
</dbReference>
<evidence type="ECO:0000256" key="1">
    <source>
        <dbReference type="SAM" id="MobiDB-lite"/>
    </source>
</evidence>
<dbReference type="EMBL" id="CAJHJG010004346">
    <property type="protein sequence ID" value="CAD6940323.1"/>
    <property type="molecule type" value="Genomic_DNA"/>
</dbReference>
<evidence type="ECO:0000313" key="5">
    <source>
        <dbReference type="Proteomes" id="UP000836402"/>
    </source>
</evidence>
<dbReference type="SUPFAM" id="SSF142338">
    <property type="entry name" value="CofD-like"/>
    <property type="match status" value="2"/>
</dbReference>
<feature type="compositionally biased region" description="Polar residues" evidence="1">
    <location>
        <begin position="377"/>
        <end position="386"/>
    </location>
</feature>
<dbReference type="PANTHER" id="PTHR31240">
    <property type="entry name" value="MATERNAL EFFECT EMBRYO ARREST 18"/>
    <property type="match status" value="1"/>
</dbReference>
<proteinExistence type="predicted"/>
<feature type="compositionally biased region" description="Low complexity" evidence="1">
    <location>
        <begin position="358"/>
        <end position="370"/>
    </location>
</feature>
<feature type="region of interest" description="Disordered" evidence="1">
    <location>
        <begin position="358"/>
        <end position="403"/>
    </location>
</feature>
<feature type="region of interest" description="Disordered" evidence="1">
    <location>
        <begin position="1"/>
        <end position="60"/>
    </location>
</feature>
<name>A0A177UXD3_9BASI</name>
<reference evidence="2" key="3">
    <citation type="submission" date="2020-10" db="EMBL/GenBank/DDBJ databases">
        <authorList>
            <person name="Sedaghatjoo S."/>
        </authorList>
    </citation>
    <scope>NUCLEOTIDE SEQUENCE</scope>
    <source>
        <strain evidence="2">AZH3</strain>
    </source>
</reference>
<dbReference type="GO" id="GO:0043743">
    <property type="term" value="F:LPPG:FO 2-phospho-L-lactate transferase activity"/>
    <property type="evidence" value="ECO:0007669"/>
    <property type="project" value="InterPro"/>
</dbReference>
<accession>A0A177UXD3</accession>
<comment type="caution">
    <text evidence="3">The sequence shown here is derived from an EMBL/GenBank/DDBJ whole genome shotgun (WGS) entry which is preliminary data.</text>
</comment>
<gene>
    <name evidence="3" type="ORF">A4X03_0g1622</name>
    <name evidence="2" type="ORF">JKIAZH3_G616</name>
</gene>
<dbReference type="InterPro" id="IPR038136">
    <property type="entry name" value="CofD-like_dom_sf"/>
</dbReference>
<organism evidence="3 4">
    <name type="scientific">Tilletia caries</name>
    <name type="common">wheat bunt fungus</name>
    <dbReference type="NCBI Taxonomy" id="13290"/>
    <lineage>
        <taxon>Eukaryota</taxon>
        <taxon>Fungi</taxon>
        <taxon>Dikarya</taxon>
        <taxon>Basidiomycota</taxon>
        <taxon>Ustilaginomycotina</taxon>
        <taxon>Exobasidiomycetes</taxon>
        <taxon>Tilletiales</taxon>
        <taxon>Tilletiaceae</taxon>
        <taxon>Tilletia</taxon>
    </lineage>
</organism>
<dbReference type="Proteomes" id="UP000077671">
    <property type="component" value="Unassembled WGS sequence"/>
</dbReference>
<evidence type="ECO:0000313" key="2">
    <source>
        <dbReference type="EMBL" id="CAD6940323.1"/>
    </source>
</evidence>
<feature type="compositionally biased region" description="Acidic residues" evidence="1">
    <location>
        <begin position="484"/>
        <end position="496"/>
    </location>
</feature>
<feature type="region of interest" description="Disordered" evidence="1">
    <location>
        <begin position="700"/>
        <end position="719"/>
    </location>
</feature>